<dbReference type="PANTHER" id="PTHR46401">
    <property type="entry name" value="GLYCOSYLTRANSFERASE WBBK-RELATED"/>
    <property type="match status" value="1"/>
</dbReference>
<evidence type="ECO:0000256" key="1">
    <source>
        <dbReference type="ARBA" id="ARBA00022679"/>
    </source>
</evidence>
<reference evidence="4" key="1">
    <citation type="submission" date="2021-01" db="EMBL/GenBank/DDBJ databases">
        <title>Modified the classification status of verrucomicrobia.</title>
        <authorList>
            <person name="Feng X."/>
        </authorList>
    </citation>
    <scope>NUCLEOTIDE SEQUENCE</scope>
    <source>
        <strain evidence="4">JCM 18052</strain>
    </source>
</reference>
<name>A0A934R664_9BACT</name>
<organism evidence="4 5">
    <name type="scientific">Luteolibacter yonseiensis</name>
    <dbReference type="NCBI Taxonomy" id="1144680"/>
    <lineage>
        <taxon>Bacteria</taxon>
        <taxon>Pseudomonadati</taxon>
        <taxon>Verrucomicrobiota</taxon>
        <taxon>Verrucomicrobiia</taxon>
        <taxon>Verrucomicrobiales</taxon>
        <taxon>Verrucomicrobiaceae</taxon>
        <taxon>Luteolibacter</taxon>
    </lineage>
</organism>
<dbReference type="GO" id="GO:0016757">
    <property type="term" value="F:glycosyltransferase activity"/>
    <property type="evidence" value="ECO:0007669"/>
    <property type="project" value="InterPro"/>
</dbReference>
<keyword evidence="5" id="KW-1185">Reference proteome</keyword>
<dbReference type="EMBL" id="JAENIK010000012">
    <property type="protein sequence ID" value="MBK1817946.1"/>
    <property type="molecule type" value="Genomic_DNA"/>
</dbReference>
<evidence type="ECO:0000259" key="3">
    <source>
        <dbReference type="Pfam" id="PF13439"/>
    </source>
</evidence>
<dbReference type="RefSeq" id="WP_200352871.1">
    <property type="nucleotide sequence ID" value="NZ_BAABHZ010000001.1"/>
</dbReference>
<dbReference type="Proteomes" id="UP000600139">
    <property type="component" value="Unassembled WGS sequence"/>
</dbReference>
<evidence type="ECO:0000313" key="5">
    <source>
        <dbReference type="Proteomes" id="UP000600139"/>
    </source>
</evidence>
<sequence length="379" mass="42008">MKVLLSAGMIQGGRSGVGRYVIALGEALVREQKSVDLYIAGLDADRALFPWLADDRWVSIPADMGGGVKNLIWHQLKLNPIVRELKIDLVHIPSYRRMLWNCAVPQVATIHDCAPFILREKYDFFRGFFGRVIVPRIARRVRRVIAVSETTGRDVIRYMKVPSSRVTVVPNGIDHGMFKPSGAEAVAAFKQRKKLDQPFFLYVARLEHPAKNHVRLIHAFEKLVASGRFGGQLILPGAPWHRAEVIEQAVADSPVRERIRLEGFVDNADLPLWYASAEALIFPSLMEGFGLPLLESQACGTRIACANSTSLPEVAGPVGILFDGLDENSIAAAMEKLSTMEDAERRACEAAGIEWAGGFTWSSHARAAAEIYRETLQTH</sequence>
<comment type="caution">
    <text evidence="4">The sequence shown here is derived from an EMBL/GenBank/DDBJ whole genome shotgun (WGS) entry which is preliminary data.</text>
</comment>
<dbReference type="SUPFAM" id="SSF53756">
    <property type="entry name" value="UDP-Glycosyltransferase/glycogen phosphorylase"/>
    <property type="match status" value="1"/>
</dbReference>
<feature type="domain" description="Glycosyl transferase family 1" evidence="2">
    <location>
        <begin position="189"/>
        <end position="351"/>
    </location>
</feature>
<dbReference type="InterPro" id="IPR028098">
    <property type="entry name" value="Glyco_trans_4-like_N"/>
</dbReference>
<accession>A0A934R664</accession>
<dbReference type="Pfam" id="PF13439">
    <property type="entry name" value="Glyco_transf_4"/>
    <property type="match status" value="1"/>
</dbReference>
<evidence type="ECO:0000313" key="4">
    <source>
        <dbReference type="EMBL" id="MBK1817946.1"/>
    </source>
</evidence>
<protein>
    <submittedName>
        <fullName evidence="4">Glycosyltransferase family 4 protein</fullName>
    </submittedName>
</protein>
<proteinExistence type="predicted"/>
<keyword evidence="1" id="KW-0808">Transferase</keyword>
<dbReference type="CDD" id="cd03809">
    <property type="entry name" value="GT4_MtfB-like"/>
    <property type="match status" value="1"/>
</dbReference>
<dbReference type="GO" id="GO:0009103">
    <property type="term" value="P:lipopolysaccharide biosynthetic process"/>
    <property type="evidence" value="ECO:0007669"/>
    <property type="project" value="TreeGrafter"/>
</dbReference>
<gene>
    <name evidence="4" type="ORF">JIN84_20155</name>
</gene>
<dbReference type="Gene3D" id="3.40.50.2000">
    <property type="entry name" value="Glycogen Phosphorylase B"/>
    <property type="match status" value="2"/>
</dbReference>
<dbReference type="PANTHER" id="PTHR46401:SF2">
    <property type="entry name" value="GLYCOSYLTRANSFERASE WBBK-RELATED"/>
    <property type="match status" value="1"/>
</dbReference>
<feature type="domain" description="Glycosyltransferase subfamily 4-like N-terminal" evidence="3">
    <location>
        <begin position="15"/>
        <end position="175"/>
    </location>
</feature>
<evidence type="ECO:0000259" key="2">
    <source>
        <dbReference type="Pfam" id="PF00534"/>
    </source>
</evidence>
<dbReference type="AlphaFoldDB" id="A0A934R664"/>
<dbReference type="Pfam" id="PF00534">
    <property type="entry name" value="Glycos_transf_1"/>
    <property type="match status" value="1"/>
</dbReference>
<dbReference type="InterPro" id="IPR001296">
    <property type="entry name" value="Glyco_trans_1"/>
</dbReference>